<reference evidence="2" key="1">
    <citation type="submission" date="2023-11" db="EMBL/GenBank/DDBJ databases">
        <title>Genome Sequence of Bacillus pseudomycoides stain BUPM19.</title>
        <authorList>
            <person name="Farhat A."/>
        </authorList>
    </citation>
    <scope>NUCLEOTIDE SEQUENCE [LARGE SCALE GENOMIC DNA]</scope>
    <source>
        <strain evidence="2">BUPM19</strain>
    </source>
</reference>
<organism evidence="1 2">
    <name type="scientific">Bacillus bingmayongensis</name>
    <dbReference type="NCBI Taxonomy" id="1150157"/>
    <lineage>
        <taxon>Bacteria</taxon>
        <taxon>Bacillati</taxon>
        <taxon>Bacillota</taxon>
        <taxon>Bacilli</taxon>
        <taxon>Bacillales</taxon>
        <taxon>Bacillaceae</taxon>
        <taxon>Bacillus</taxon>
    </lineage>
</organism>
<proteinExistence type="predicted"/>
<protein>
    <submittedName>
        <fullName evidence="1">Uncharacterized protein</fullName>
    </submittedName>
</protein>
<dbReference type="RefSeq" id="WP_374218859.1">
    <property type="nucleotide sequence ID" value="NZ_JAXOVW010000060.1"/>
</dbReference>
<name>A0ABU5K0Y0_9BACI</name>
<keyword evidence="2" id="KW-1185">Reference proteome</keyword>
<accession>A0ABU5K0Y0</accession>
<sequence length="73" mass="8548">MQKKIVITKVEIETLFKNGAKEQELQRLLKQDLSIFAEVYAYPSDEYICFSEFPIGNTGKELLKVNRSFKLFK</sequence>
<evidence type="ECO:0000313" key="2">
    <source>
        <dbReference type="Proteomes" id="UP001291930"/>
    </source>
</evidence>
<dbReference type="Proteomes" id="UP001291930">
    <property type="component" value="Unassembled WGS sequence"/>
</dbReference>
<dbReference type="EMBL" id="JAXOVW010000060">
    <property type="protein sequence ID" value="MDZ5609383.1"/>
    <property type="molecule type" value="Genomic_DNA"/>
</dbReference>
<gene>
    <name evidence="1" type="ORF">U2I54_20515</name>
</gene>
<evidence type="ECO:0000313" key="1">
    <source>
        <dbReference type="EMBL" id="MDZ5609383.1"/>
    </source>
</evidence>
<comment type="caution">
    <text evidence="1">The sequence shown here is derived from an EMBL/GenBank/DDBJ whole genome shotgun (WGS) entry which is preliminary data.</text>
</comment>